<organism evidence="1">
    <name type="scientific">uncultured Solirubrobacteraceae bacterium</name>
    <dbReference type="NCBI Taxonomy" id="1162706"/>
    <lineage>
        <taxon>Bacteria</taxon>
        <taxon>Bacillati</taxon>
        <taxon>Actinomycetota</taxon>
        <taxon>Thermoleophilia</taxon>
        <taxon>Solirubrobacterales</taxon>
        <taxon>Solirubrobacteraceae</taxon>
        <taxon>environmental samples</taxon>
    </lineage>
</organism>
<proteinExistence type="predicted"/>
<dbReference type="PANTHER" id="PTHR11941:SF133">
    <property type="entry name" value="1,2-EPOXYPHENYLACETYL-COA ISOMERASE"/>
    <property type="match status" value="1"/>
</dbReference>
<dbReference type="PANTHER" id="PTHR11941">
    <property type="entry name" value="ENOYL-COA HYDRATASE-RELATED"/>
    <property type="match status" value="1"/>
</dbReference>
<gene>
    <name evidence="1" type="ORF">AVDCRST_MAG85-3216</name>
</gene>
<keyword evidence="1" id="KW-0456">Lyase</keyword>
<protein>
    <submittedName>
        <fullName evidence="1">Enoyl-CoA hydratase</fullName>
        <ecNumber evidence="1">4.2.1.17</ecNumber>
    </submittedName>
</protein>
<dbReference type="CDD" id="cd06558">
    <property type="entry name" value="crotonase-like"/>
    <property type="match status" value="1"/>
</dbReference>
<dbReference type="Gene3D" id="3.90.226.10">
    <property type="entry name" value="2-enoyl-CoA Hydratase, Chain A, domain 1"/>
    <property type="match status" value="1"/>
</dbReference>
<dbReference type="EMBL" id="CADCVT010000353">
    <property type="protein sequence ID" value="CAA9525681.1"/>
    <property type="molecule type" value="Genomic_DNA"/>
</dbReference>
<dbReference type="GO" id="GO:0006635">
    <property type="term" value="P:fatty acid beta-oxidation"/>
    <property type="evidence" value="ECO:0007669"/>
    <property type="project" value="TreeGrafter"/>
</dbReference>
<dbReference type="SUPFAM" id="SSF52096">
    <property type="entry name" value="ClpP/crotonase"/>
    <property type="match status" value="1"/>
</dbReference>
<dbReference type="InterPro" id="IPR029045">
    <property type="entry name" value="ClpP/crotonase-like_dom_sf"/>
</dbReference>
<dbReference type="NCBIfam" id="NF004857">
    <property type="entry name" value="PRK06210.1"/>
    <property type="match status" value="1"/>
</dbReference>
<dbReference type="InterPro" id="IPR001753">
    <property type="entry name" value="Enoyl-CoA_hydra/iso"/>
</dbReference>
<dbReference type="AlphaFoldDB" id="A0A6J4TMD2"/>
<dbReference type="GO" id="GO:0004300">
    <property type="term" value="F:enoyl-CoA hydratase activity"/>
    <property type="evidence" value="ECO:0007669"/>
    <property type="project" value="UniProtKB-EC"/>
</dbReference>
<dbReference type="Pfam" id="PF00378">
    <property type="entry name" value="ECH_1"/>
    <property type="match status" value="1"/>
</dbReference>
<sequence>MTDVVLREIDQGVALLTLNRPDRLNAWTNEMHRQYFDLLDDCAARDDVRAIVVTGAGKGFCAGADMGDLQALGGGGEVEGEFDQRPHTYARTIPKPVIAAVNGACAGLGLVHALMCDLRFAANEAKFTTAFARRGLVAEHGISWLLPRLVGPSRALDLLLSARVILGDEAASMGLVDRAMPRERVVDEALAYARELATHSSPTSMAVMKRQVWAALEQPAEVALDEANTLMLESFGRPDFAEGVQSFVERRPPDFAPVSAANVRQYGL</sequence>
<name>A0A6J4TMD2_9ACTN</name>
<reference evidence="1" key="1">
    <citation type="submission" date="2020-02" db="EMBL/GenBank/DDBJ databases">
        <authorList>
            <person name="Meier V. D."/>
        </authorList>
    </citation>
    <scope>NUCLEOTIDE SEQUENCE</scope>
    <source>
        <strain evidence="1">AVDCRST_MAG85</strain>
    </source>
</reference>
<accession>A0A6J4TMD2</accession>
<evidence type="ECO:0000313" key="1">
    <source>
        <dbReference type="EMBL" id="CAA9525681.1"/>
    </source>
</evidence>
<dbReference type="EC" id="4.2.1.17" evidence="1"/>